<sequence>MPEQSPTRFTMVPARRSNEPTARRRARRILGALFLATGLSVVAVMASLTRGSSEPNLSSVDPRGRALAHTAAVNFLAGNRLNVPHADSFDPDDVLGASASDSSVAALNGPLDYHSLSWTGFSLQHFGSQKAGFTDFEVHRFVVVLNPPATPSPGNATPGAGTPGTGAGPPPGGGQAAKD</sequence>
<feature type="region of interest" description="Disordered" evidence="1">
    <location>
        <begin position="1"/>
        <end position="23"/>
    </location>
</feature>
<accession>A0ABW3CFW0</accession>
<gene>
    <name evidence="2" type="ORF">ACFQ07_14070</name>
</gene>
<evidence type="ECO:0000313" key="2">
    <source>
        <dbReference type="EMBL" id="MFD0853363.1"/>
    </source>
</evidence>
<name>A0ABW3CFW0_9ACTN</name>
<proteinExistence type="predicted"/>
<evidence type="ECO:0000313" key="3">
    <source>
        <dbReference type="Proteomes" id="UP001597083"/>
    </source>
</evidence>
<comment type="caution">
    <text evidence="2">The sequence shown here is derived from an EMBL/GenBank/DDBJ whole genome shotgun (WGS) entry which is preliminary data.</text>
</comment>
<feature type="non-terminal residue" evidence="2">
    <location>
        <position position="179"/>
    </location>
</feature>
<dbReference type="Proteomes" id="UP001597083">
    <property type="component" value="Unassembled WGS sequence"/>
</dbReference>
<keyword evidence="3" id="KW-1185">Reference proteome</keyword>
<dbReference type="EMBL" id="JBHTIR010002104">
    <property type="protein sequence ID" value="MFD0853363.1"/>
    <property type="molecule type" value="Genomic_DNA"/>
</dbReference>
<protein>
    <submittedName>
        <fullName evidence="2">Uncharacterized protein</fullName>
    </submittedName>
</protein>
<reference evidence="3" key="1">
    <citation type="journal article" date="2019" name="Int. J. Syst. Evol. Microbiol.">
        <title>The Global Catalogue of Microorganisms (GCM) 10K type strain sequencing project: providing services to taxonomists for standard genome sequencing and annotation.</title>
        <authorList>
            <consortium name="The Broad Institute Genomics Platform"/>
            <consortium name="The Broad Institute Genome Sequencing Center for Infectious Disease"/>
            <person name="Wu L."/>
            <person name="Ma J."/>
        </authorList>
    </citation>
    <scope>NUCLEOTIDE SEQUENCE [LARGE SCALE GENOMIC DNA]</scope>
    <source>
        <strain evidence="3">JCM 31696</strain>
    </source>
</reference>
<feature type="region of interest" description="Disordered" evidence="1">
    <location>
        <begin position="148"/>
        <end position="179"/>
    </location>
</feature>
<organism evidence="2 3">
    <name type="scientific">Actinomadura adrarensis</name>
    <dbReference type="NCBI Taxonomy" id="1819600"/>
    <lineage>
        <taxon>Bacteria</taxon>
        <taxon>Bacillati</taxon>
        <taxon>Actinomycetota</taxon>
        <taxon>Actinomycetes</taxon>
        <taxon>Streptosporangiales</taxon>
        <taxon>Thermomonosporaceae</taxon>
        <taxon>Actinomadura</taxon>
    </lineage>
</organism>
<evidence type="ECO:0000256" key="1">
    <source>
        <dbReference type="SAM" id="MobiDB-lite"/>
    </source>
</evidence>